<dbReference type="Proteomes" id="UP001500469">
    <property type="component" value="Unassembled WGS sequence"/>
</dbReference>
<dbReference type="Pfam" id="PF20033">
    <property type="entry name" value="DUF6438"/>
    <property type="match status" value="1"/>
</dbReference>
<accession>A0ABP3YIT0</accession>
<evidence type="ECO:0000313" key="3">
    <source>
        <dbReference type="Proteomes" id="UP001500469"/>
    </source>
</evidence>
<proteinExistence type="predicted"/>
<dbReference type="InterPro" id="IPR045497">
    <property type="entry name" value="DUF6438"/>
</dbReference>
<name>A0ABP3YIT0_9BACT</name>
<feature type="domain" description="DUF6438" evidence="1">
    <location>
        <begin position="1"/>
        <end position="83"/>
    </location>
</feature>
<evidence type="ECO:0000313" key="2">
    <source>
        <dbReference type="EMBL" id="GAA0879992.1"/>
    </source>
</evidence>
<evidence type="ECO:0000259" key="1">
    <source>
        <dbReference type="Pfam" id="PF20033"/>
    </source>
</evidence>
<protein>
    <recommendedName>
        <fullName evidence="1">DUF6438 domain-containing protein</fullName>
    </recommendedName>
</protein>
<sequence length="103" mass="11910">MTISSDGTVNYNGIEYTEIKGEINFKLNTKIINEINDLLEIVKIVSYPEETLSSPADNLRFNMIVEYPNGLKISIIDGLFEGKYQNIIKYFYFFERQLIESSP</sequence>
<comment type="caution">
    <text evidence="2">The sequence shown here is derived from an EMBL/GenBank/DDBJ whole genome shotgun (WGS) entry which is preliminary data.</text>
</comment>
<gene>
    <name evidence="2" type="ORF">GCM10009119_29620</name>
</gene>
<keyword evidence="3" id="KW-1185">Reference proteome</keyword>
<dbReference type="EMBL" id="BAAAFI010000038">
    <property type="protein sequence ID" value="GAA0879992.1"/>
    <property type="molecule type" value="Genomic_DNA"/>
</dbReference>
<organism evidence="2 3">
    <name type="scientific">Algoriphagus jejuensis</name>
    <dbReference type="NCBI Taxonomy" id="419934"/>
    <lineage>
        <taxon>Bacteria</taxon>
        <taxon>Pseudomonadati</taxon>
        <taxon>Bacteroidota</taxon>
        <taxon>Cytophagia</taxon>
        <taxon>Cytophagales</taxon>
        <taxon>Cyclobacteriaceae</taxon>
        <taxon>Algoriphagus</taxon>
    </lineage>
</organism>
<reference evidence="3" key="1">
    <citation type="journal article" date="2019" name="Int. J. Syst. Evol. Microbiol.">
        <title>The Global Catalogue of Microorganisms (GCM) 10K type strain sequencing project: providing services to taxonomists for standard genome sequencing and annotation.</title>
        <authorList>
            <consortium name="The Broad Institute Genomics Platform"/>
            <consortium name="The Broad Institute Genome Sequencing Center for Infectious Disease"/>
            <person name="Wu L."/>
            <person name="Ma J."/>
        </authorList>
    </citation>
    <scope>NUCLEOTIDE SEQUENCE [LARGE SCALE GENOMIC DNA]</scope>
    <source>
        <strain evidence="3">JCM 16112</strain>
    </source>
</reference>